<gene>
    <name evidence="8" type="primary">LOC115066531</name>
</gene>
<name>A0ABM3J8F5_BACDO</name>
<dbReference type="PANTHER" id="PTHR11662:SF280">
    <property type="entry name" value="FI21844P1-RELATED"/>
    <property type="match status" value="1"/>
</dbReference>
<keyword evidence="2 5" id="KW-0812">Transmembrane</keyword>
<dbReference type="InterPro" id="IPR020846">
    <property type="entry name" value="MFS_dom"/>
</dbReference>
<evidence type="ECO:0000259" key="6">
    <source>
        <dbReference type="PROSITE" id="PS50850"/>
    </source>
</evidence>
<accession>A0ABM3J8F5</accession>
<dbReference type="Proteomes" id="UP001652620">
    <property type="component" value="Chromosome 2"/>
</dbReference>
<feature type="transmembrane region" description="Helical" evidence="5">
    <location>
        <begin position="367"/>
        <end position="391"/>
    </location>
</feature>
<dbReference type="PROSITE" id="PS50850">
    <property type="entry name" value="MFS"/>
    <property type="match status" value="1"/>
</dbReference>
<feature type="transmembrane region" description="Helical" evidence="5">
    <location>
        <begin position="341"/>
        <end position="361"/>
    </location>
</feature>
<evidence type="ECO:0000256" key="5">
    <source>
        <dbReference type="SAM" id="Phobius"/>
    </source>
</evidence>
<dbReference type="SUPFAM" id="SSF103473">
    <property type="entry name" value="MFS general substrate transporter"/>
    <property type="match status" value="1"/>
</dbReference>
<feature type="transmembrane region" description="Helical" evidence="5">
    <location>
        <begin position="403"/>
        <end position="423"/>
    </location>
</feature>
<dbReference type="Pfam" id="PF07690">
    <property type="entry name" value="MFS_1"/>
    <property type="match status" value="1"/>
</dbReference>
<reference evidence="8" key="2">
    <citation type="submission" date="2025-08" db="UniProtKB">
        <authorList>
            <consortium name="RefSeq"/>
        </authorList>
    </citation>
    <scope>IDENTIFICATION</scope>
    <source>
        <tissue evidence="8">Adult</tissue>
    </source>
</reference>
<dbReference type="RefSeq" id="XP_049305517.1">
    <property type="nucleotide sequence ID" value="XM_049449560.1"/>
</dbReference>
<sequence>MVTRQITSELPEEFKAGTSGPKVGVRHLQAVLLFFGFCVSFMQRSNLSLAIVAMMDRNSTNPDFPEYAWSEQTKSLLLSSFFWGYLVMQIPSGMLVQRFGGKVVLLCGVGITGILALLTPYSAQLGDWQLTCGLRVVQGFCQSVLYASGHAILGQWAPPAERGILTTICYSGPQFGTIVIMSIGGKLATSQFGWPSIFYISGGCGIIWSFVWLLCGANSPRQSKLISSRERNYIEAALAEISESENNATTAKLTTPWLSIFKSVPFWALMICNCTYNWGFSTMMTQIPSYFKNVYNQDIQSNALLSALPYAVNVVLGLCFCALAHKLLSAKVTSTNASRKIFNTIGMWIPMAASIALGSIDADQPDLAVILLTVAVGVNSATFLGAMVSVIDLSPNFAGTLMSITNFAGTMLSIIAPLVVGVIVTDATNPNQWRYIFYIVALLYFIGNLPFLILGSSKLQPWNEPVQRNAKRVERNAEIGRGA</sequence>
<keyword evidence="4 5" id="KW-0472">Membrane</keyword>
<dbReference type="InterPro" id="IPR050382">
    <property type="entry name" value="MFS_Na/Anion_cotransporter"/>
</dbReference>
<evidence type="ECO:0000256" key="2">
    <source>
        <dbReference type="ARBA" id="ARBA00022692"/>
    </source>
</evidence>
<reference evidence="7" key="1">
    <citation type="submission" date="2025-05" db="UniProtKB">
        <authorList>
            <consortium name="RefSeq"/>
        </authorList>
    </citation>
    <scope>NUCLEOTIDE SEQUENCE [LARGE SCALE GENOMIC DNA]</scope>
</reference>
<evidence type="ECO:0000313" key="8">
    <source>
        <dbReference type="RefSeq" id="XP_049305517.1"/>
    </source>
</evidence>
<comment type="subcellular location">
    <subcellularLocation>
        <location evidence="1">Membrane</location>
        <topology evidence="1">Multi-pass membrane protein</topology>
    </subcellularLocation>
</comment>
<keyword evidence="3 5" id="KW-1133">Transmembrane helix</keyword>
<dbReference type="CDD" id="cd17318">
    <property type="entry name" value="MFS_SLC17"/>
    <property type="match status" value="1"/>
</dbReference>
<protein>
    <submittedName>
        <fullName evidence="8">Inorganic phosphate cotransporter</fullName>
    </submittedName>
</protein>
<dbReference type="GeneID" id="115066531"/>
<evidence type="ECO:0000256" key="3">
    <source>
        <dbReference type="ARBA" id="ARBA00022989"/>
    </source>
</evidence>
<feature type="domain" description="Major facilitator superfamily (MFS) profile" evidence="6">
    <location>
        <begin position="29"/>
        <end position="459"/>
    </location>
</feature>
<feature type="transmembrane region" description="Helical" evidence="5">
    <location>
        <begin position="103"/>
        <end position="121"/>
    </location>
</feature>
<feature type="transmembrane region" description="Helical" evidence="5">
    <location>
        <begin position="75"/>
        <end position="96"/>
    </location>
</feature>
<feature type="transmembrane region" description="Helical" evidence="5">
    <location>
        <begin position="266"/>
        <end position="287"/>
    </location>
</feature>
<dbReference type="InterPro" id="IPR036259">
    <property type="entry name" value="MFS_trans_sf"/>
</dbReference>
<organism evidence="7 8">
    <name type="scientific">Bactrocera dorsalis</name>
    <name type="common">Oriental fruit fly</name>
    <name type="synonym">Dacus dorsalis</name>
    <dbReference type="NCBI Taxonomy" id="27457"/>
    <lineage>
        <taxon>Eukaryota</taxon>
        <taxon>Metazoa</taxon>
        <taxon>Ecdysozoa</taxon>
        <taxon>Arthropoda</taxon>
        <taxon>Hexapoda</taxon>
        <taxon>Insecta</taxon>
        <taxon>Pterygota</taxon>
        <taxon>Neoptera</taxon>
        <taxon>Endopterygota</taxon>
        <taxon>Diptera</taxon>
        <taxon>Brachycera</taxon>
        <taxon>Muscomorpha</taxon>
        <taxon>Tephritoidea</taxon>
        <taxon>Tephritidae</taxon>
        <taxon>Bactrocera</taxon>
        <taxon>Bactrocera</taxon>
    </lineage>
</organism>
<feature type="transmembrane region" description="Helical" evidence="5">
    <location>
        <begin position="31"/>
        <end position="55"/>
    </location>
</feature>
<evidence type="ECO:0000256" key="4">
    <source>
        <dbReference type="ARBA" id="ARBA00023136"/>
    </source>
</evidence>
<feature type="transmembrane region" description="Helical" evidence="5">
    <location>
        <begin position="196"/>
        <end position="215"/>
    </location>
</feature>
<dbReference type="Gene3D" id="1.20.1250.20">
    <property type="entry name" value="MFS general substrate transporter like domains"/>
    <property type="match status" value="2"/>
</dbReference>
<keyword evidence="7" id="KW-1185">Reference proteome</keyword>
<dbReference type="PANTHER" id="PTHR11662">
    <property type="entry name" value="SOLUTE CARRIER FAMILY 17"/>
    <property type="match status" value="1"/>
</dbReference>
<feature type="transmembrane region" description="Helical" evidence="5">
    <location>
        <begin position="435"/>
        <end position="454"/>
    </location>
</feature>
<feature type="transmembrane region" description="Helical" evidence="5">
    <location>
        <begin position="307"/>
        <end position="329"/>
    </location>
</feature>
<evidence type="ECO:0000256" key="1">
    <source>
        <dbReference type="ARBA" id="ARBA00004141"/>
    </source>
</evidence>
<proteinExistence type="predicted"/>
<dbReference type="InterPro" id="IPR011701">
    <property type="entry name" value="MFS"/>
</dbReference>
<evidence type="ECO:0000313" key="7">
    <source>
        <dbReference type="Proteomes" id="UP001652620"/>
    </source>
</evidence>